<sequence length="75" mass="8148">MKLHTIFLVFAIFAFGAAQQFVADQPAAFMDHGEVIVEDKPDIPGNISGPDGSPPTHVTYSDPDQDAATTKRIYQ</sequence>
<dbReference type="eggNOG" id="ENOG502TJ31">
    <property type="taxonomic scope" value="Eukaryota"/>
</dbReference>
<feature type="chain" id="PRO_5003406978" evidence="2">
    <location>
        <begin position="19"/>
        <end position="75"/>
    </location>
</feature>
<dbReference type="AlphaFoldDB" id="G0P6N4"/>
<dbReference type="FunCoup" id="G0P6N4">
    <property type="interactions" value="1058"/>
</dbReference>
<name>G0P6N4_CAEBE</name>
<evidence type="ECO:0000256" key="2">
    <source>
        <dbReference type="SAM" id="SignalP"/>
    </source>
</evidence>
<feature type="signal peptide" evidence="2">
    <location>
        <begin position="1"/>
        <end position="18"/>
    </location>
</feature>
<organism evidence="4">
    <name type="scientific">Caenorhabditis brenneri</name>
    <name type="common">Nematode worm</name>
    <dbReference type="NCBI Taxonomy" id="135651"/>
    <lineage>
        <taxon>Eukaryota</taxon>
        <taxon>Metazoa</taxon>
        <taxon>Ecdysozoa</taxon>
        <taxon>Nematoda</taxon>
        <taxon>Chromadorea</taxon>
        <taxon>Rhabditida</taxon>
        <taxon>Rhabditina</taxon>
        <taxon>Rhabditomorpha</taxon>
        <taxon>Rhabditoidea</taxon>
        <taxon>Rhabditidae</taxon>
        <taxon>Peloderinae</taxon>
        <taxon>Caenorhabditis</taxon>
    </lineage>
</organism>
<dbReference type="OMA" id="DEPQFFM"/>
<evidence type="ECO:0000313" key="3">
    <source>
        <dbReference type="EMBL" id="EGT46527.1"/>
    </source>
</evidence>
<proteinExistence type="predicted"/>
<dbReference type="Proteomes" id="UP000008068">
    <property type="component" value="Unassembled WGS sequence"/>
</dbReference>
<protein>
    <submittedName>
        <fullName evidence="3">Uncharacterized protein</fullName>
    </submittedName>
</protein>
<dbReference type="OrthoDB" id="5791606at2759"/>
<dbReference type="InParanoid" id="G0P6N4"/>
<reference evidence="4" key="1">
    <citation type="submission" date="2011-07" db="EMBL/GenBank/DDBJ databases">
        <authorList>
            <consortium name="Caenorhabditis brenneri Sequencing and Analysis Consortium"/>
            <person name="Wilson R.K."/>
        </authorList>
    </citation>
    <scope>NUCLEOTIDE SEQUENCE [LARGE SCALE GENOMIC DNA]</scope>
    <source>
        <strain evidence="4">PB2801</strain>
    </source>
</reference>
<feature type="region of interest" description="Disordered" evidence="1">
    <location>
        <begin position="40"/>
        <end position="75"/>
    </location>
</feature>
<evidence type="ECO:0000313" key="4">
    <source>
        <dbReference type="Proteomes" id="UP000008068"/>
    </source>
</evidence>
<keyword evidence="4" id="KW-1185">Reference proteome</keyword>
<gene>
    <name evidence="3" type="ORF">CAEBREN_23307</name>
</gene>
<dbReference type="EMBL" id="GL380102">
    <property type="protein sequence ID" value="EGT46527.1"/>
    <property type="molecule type" value="Genomic_DNA"/>
</dbReference>
<evidence type="ECO:0000256" key="1">
    <source>
        <dbReference type="SAM" id="MobiDB-lite"/>
    </source>
</evidence>
<dbReference type="HOGENOM" id="CLU_2707041_0_0_1"/>
<keyword evidence="2" id="KW-0732">Signal</keyword>
<accession>G0P6N4</accession>